<keyword evidence="5 15" id="KW-0378">Hydrolase</keyword>
<dbReference type="Pfam" id="PF13361">
    <property type="entry name" value="UvrD_C"/>
    <property type="match status" value="1"/>
</dbReference>
<keyword evidence="8 15" id="KW-0067">ATP-binding</keyword>
<feature type="domain" description="UvrD-like helicase C-terminal" evidence="18">
    <location>
        <begin position="339"/>
        <end position="624"/>
    </location>
</feature>
<proteinExistence type="inferred from homology"/>
<accession>A0A5B8U0U3</accession>
<reference evidence="19 20" key="1">
    <citation type="journal article" date="2018" name="J. Microbiol.">
        <title>Baekduia soli gen. nov., sp. nov., a novel bacterium isolated from the soil of Baekdu Mountain and proposal of a novel family name, Baekduiaceae fam. nov.</title>
        <authorList>
            <person name="An D.S."/>
            <person name="Siddiqi M.Z."/>
            <person name="Kim K.H."/>
            <person name="Yu H.S."/>
            <person name="Im W.T."/>
        </authorList>
    </citation>
    <scope>NUCLEOTIDE SEQUENCE [LARGE SCALE GENOMIC DNA]</scope>
    <source>
        <strain evidence="19 20">BR7-21</strain>
    </source>
</reference>
<dbReference type="Proteomes" id="UP000321805">
    <property type="component" value="Chromosome"/>
</dbReference>
<evidence type="ECO:0000256" key="1">
    <source>
        <dbReference type="ARBA" id="ARBA00009922"/>
    </source>
</evidence>
<dbReference type="GO" id="GO:0004527">
    <property type="term" value="F:exonuclease activity"/>
    <property type="evidence" value="ECO:0007669"/>
    <property type="project" value="UniProtKB-KW"/>
</dbReference>
<dbReference type="Gene3D" id="3.40.50.300">
    <property type="entry name" value="P-loop containing nucleotide triphosphate hydrolases"/>
    <property type="match status" value="2"/>
</dbReference>
<feature type="binding site" evidence="15">
    <location>
        <begin position="64"/>
        <end position="71"/>
    </location>
    <ligand>
        <name>ATP</name>
        <dbReference type="ChEBI" id="CHEBI:30616"/>
    </ligand>
</feature>
<protein>
    <recommendedName>
        <fullName evidence="13">DNA 3'-5' helicase</fullName>
        <ecNumber evidence="13">5.6.2.4</ecNumber>
    </recommendedName>
</protein>
<dbReference type="Gene3D" id="3.90.320.10">
    <property type="match status" value="1"/>
</dbReference>
<dbReference type="PANTHER" id="PTHR11070">
    <property type="entry name" value="UVRD / RECB / PCRA DNA HELICASE FAMILY MEMBER"/>
    <property type="match status" value="1"/>
</dbReference>
<dbReference type="InterPro" id="IPR038726">
    <property type="entry name" value="PDDEXK_AddAB-type"/>
</dbReference>
<dbReference type="EMBL" id="CP042430">
    <property type="protein sequence ID" value="QEC46608.1"/>
    <property type="molecule type" value="Genomic_DNA"/>
</dbReference>
<evidence type="ECO:0000256" key="7">
    <source>
        <dbReference type="ARBA" id="ARBA00022839"/>
    </source>
</evidence>
<evidence type="ECO:0000256" key="14">
    <source>
        <dbReference type="ARBA" id="ARBA00048988"/>
    </source>
</evidence>
<dbReference type="InterPro" id="IPR013986">
    <property type="entry name" value="DExx_box_DNA_helicase_dom_sf"/>
</dbReference>
<keyword evidence="20" id="KW-1185">Reference proteome</keyword>
<evidence type="ECO:0000256" key="5">
    <source>
        <dbReference type="ARBA" id="ARBA00022801"/>
    </source>
</evidence>
<dbReference type="Pfam" id="PF12705">
    <property type="entry name" value="PDDEXK_1"/>
    <property type="match status" value="1"/>
</dbReference>
<dbReference type="GO" id="GO:0003677">
    <property type="term" value="F:DNA binding"/>
    <property type="evidence" value="ECO:0007669"/>
    <property type="project" value="UniProtKB-KW"/>
</dbReference>
<dbReference type="RefSeq" id="WP_146916010.1">
    <property type="nucleotide sequence ID" value="NZ_CP042430.1"/>
</dbReference>
<dbReference type="GO" id="GO:0000725">
    <property type="term" value="P:recombinational repair"/>
    <property type="evidence" value="ECO:0007669"/>
    <property type="project" value="TreeGrafter"/>
</dbReference>
<dbReference type="PROSITE" id="PS51217">
    <property type="entry name" value="UVRD_HELICASE_CTER"/>
    <property type="match status" value="1"/>
</dbReference>
<feature type="region of interest" description="Disordered" evidence="16">
    <location>
        <begin position="1"/>
        <end position="51"/>
    </location>
</feature>
<keyword evidence="11" id="KW-0413">Isomerase</keyword>
<gene>
    <name evidence="19" type="ORF">FSW04_02775</name>
</gene>
<organism evidence="19 20">
    <name type="scientific">Baekduia soli</name>
    <dbReference type="NCBI Taxonomy" id="496014"/>
    <lineage>
        <taxon>Bacteria</taxon>
        <taxon>Bacillati</taxon>
        <taxon>Actinomycetota</taxon>
        <taxon>Thermoleophilia</taxon>
        <taxon>Solirubrobacterales</taxon>
        <taxon>Baekduiaceae</taxon>
        <taxon>Baekduia</taxon>
    </lineage>
</organism>
<evidence type="ECO:0000256" key="9">
    <source>
        <dbReference type="ARBA" id="ARBA00023125"/>
    </source>
</evidence>
<comment type="catalytic activity">
    <reaction evidence="14">
        <text>ATP + H2O = ADP + phosphate + H(+)</text>
        <dbReference type="Rhea" id="RHEA:13065"/>
        <dbReference type="ChEBI" id="CHEBI:15377"/>
        <dbReference type="ChEBI" id="CHEBI:15378"/>
        <dbReference type="ChEBI" id="CHEBI:30616"/>
        <dbReference type="ChEBI" id="CHEBI:43474"/>
        <dbReference type="ChEBI" id="CHEBI:456216"/>
        <dbReference type="EC" id="5.6.2.4"/>
    </reaction>
</comment>
<evidence type="ECO:0000256" key="6">
    <source>
        <dbReference type="ARBA" id="ARBA00022806"/>
    </source>
</evidence>
<evidence type="ECO:0000256" key="10">
    <source>
        <dbReference type="ARBA" id="ARBA00023204"/>
    </source>
</evidence>
<keyword evidence="4" id="KW-0227">DNA damage</keyword>
<evidence type="ECO:0000259" key="17">
    <source>
        <dbReference type="PROSITE" id="PS51198"/>
    </source>
</evidence>
<keyword evidence="2" id="KW-0540">Nuclease</keyword>
<evidence type="ECO:0000256" key="8">
    <source>
        <dbReference type="ARBA" id="ARBA00022840"/>
    </source>
</evidence>
<dbReference type="KEGG" id="bsol:FSW04_02775"/>
<evidence type="ECO:0000256" key="11">
    <source>
        <dbReference type="ARBA" id="ARBA00023235"/>
    </source>
</evidence>
<dbReference type="GO" id="GO:0005524">
    <property type="term" value="F:ATP binding"/>
    <property type="evidence" value="ECO:0007669"/>
    <property type="project" value="UniProtKB-UniRule"/>
</dbReference>
<dbReference type="Gene3D" id="1.10.486.10">
    <property type="entry name" value="PCRA, domain 4"/>
    <property type="match status" value="1"/>
</dbReference>
<evidence type="ECO:0000256" key="2">
    <source>
        <dbReference type="ARBA" id="ARBA00022722"/>
    </source>
</evidence>
<dbReference type="PROSITE" id="PS51198">
    <property type="entry name" value="UVRD_HELICASE_ATP_BIND"/>
    <property type="match status" value="1"/>
</dbReference>
<comment type="catalytic activity">
    <reaction evidence="12">
        <text>Couples ATP hydrolysis with the unwinding of duplex DNA by translocating in the 3'-5' direction.</text>
        <dbReference type="EC" id="5.6.2.4"/>
    </reaction>
</comment>
<dbReference type="Gene3D" id="1.10.10.160">
    <property type="match status" value="1"/>
</dbReference>
<dbReference type="InterPro" id="IPR014016">
    <property type="entry name" value="UvrD-like_ATP-bd"/>
</dbReference>
<keyword evidence="6 15" id="KW-0347">Helicase</keyword>
<name>A0A5B8U0U3_9ACTN</name>
<dbReference type="SUPFAM" id="SSF52980">
    <property type="entry name" value="Restriction endonuclease-like"/>
    <property type="match status" value="1"/>
</dbReference>
<dbReference type="SUPFAM" id="SSF52540">
    <property type="entry name" value="P-loop containing nucleoside triphosphate hydrolases"/>
    <property type="match status" value="1"/>
</dbReference>
<dbReference type="InterPro" id="IPR011604">
    <property type="entry name" value="PDDEXK-like_dom_sf"/>
</dbReference>
<evidence type="ECO:0000256" key="4">
    <source>
        <dbReference type="ARBA" id="ARBA00022763"/>
    </source>
</evidence>
<evidence type="ECO:0000259" key="18">
    <source>
        <dbReference type="PROSITE" id="PS51217"/>
    </source>
</evidence>
<dbReference type="InterPro" id="IPR000212">
    <property type="entry name" value="DNA_helicase_UvrD/REP"/>
</dbReference>
<dbReference type="InterPro" id="IPR014017">
    <property type="entry name" value="DNA_helicase_UvrD-like_C"/>
</dbReference>
<feature type="domain" description="UvrD-like helicase ATP-binding" evidence="17">
    <location>
        <begin position="43"/>
        <end position="338"/>
    </location>
</feature>
<dbReference type="AlphaFoldDB" id="A0A5B8U0U3"/>
<comment type="similarity">
    <text evidence="1">Belongs to the helicase family. UvrD subfamily.</text>
</comment>
<keyword evidence="10" id="KW-0234">DNA repair</keyword>
<evidence type="ECO:0000256" key="3">
    <source>
        <dbReference type="ARBA" id="ARBA00022741"/>
    </source>
</evidence>
<evidence type="ECO:0000313" key="20">
    <source>
        <dbReference type="Proteomes" id="UP000321805"/>
    </source>
</evidence>
<evidence type="ECO:0000256" key="16">
    <source>
        <dbReference type="SAM" id="MobiDB-lite"/>
    </source>
</evidence>
<dbReference type="GO" id="GO:0043138">
    <property type="term" value="F:3'-5' DNA helicase activity"/>
    <property type="evidence" value="ECO:0007669"/>
    <property type="project" value="UniProtKB-EC"/>
</dbReference>
<evidence type="ECO:0000256" key="15">
    <source>
        <dbReference type="PROSITE-ProRule" id="PRU00560"/>
    </source>
</evidence>
<dbReference type="GO" id="GO:0005829">
    <property type="term" value="C:cytosol"/>
    <property type="evidence" value="ECO:0007669"/>
    <property type="project" value="TreeGrafter"/>
</dbReference>
<dbReference type="GO" id="GO:0033202">
    <property type="term" value="C:DNA helicase complex"/>
    <property type="evidence" value="ECO:0007669"/>
    <property type="project" value="TreeGrafter"/>
</dbReference>
<evidence type="ECO:0000313" key="19">
    <source>
        <dbReference type="EMBL" id="QEC46608.1"/>
    </source>
</evidence>
<feature type="compositionally biased region" description="Low complexity" evidence="16">
    <location>
        <begin position="20"/>
        <end position="47"/>
    </location>
</feature>
<keyword evidence="9" id="KW-0238">DNA-binding</keyword>
<dbReference type="EC" id="5.6.2.4" evidence="13"/>
<dbReference type="Pfam" id="PF00580">
    <property type="entry name" value="UvrD-helicase"/>
    <property type="match status" value="1"/>
</dbReference>
<keyword evidence="7" id="KW-0269">Exonuclease</keyword>
<sequence>MPASPGAFTPEDHHARSAMGPPLGEPAPATGPAEAAAAASGTPALTADQQGAVDHRGGPLVILGGAGSGRTQALVARFAALVAEGVAPEDILLLTRTAAAADALHARVHDALGDRPFEELPVLPVHGMCARLLRDEALEAGIDPFAVTATPADRLALLLDRVDELTLRRHDLRGRPAAVLGAVLARIDRLKEAGVRAGRFAEWAATLAADTERGEREREFAGLFEAHDRLLLAHGLLDFGELVLRSQELLERRPHVRERTAARWRHVLVDDLEDLTPAQAHVVTLLAAEHGDLAATADDDQAVGEPRAVAARLQAFVGGAVGGRPVHVVRLSRSLRCPERIVTAAEAVVAPIADRLDEAPDRIGSGAAGDVRLWRCATGRAQAQGVAAAVERLVREGTRPGRIGVLVRSVRNEGQELAVALEERALPYRLAGAAAFFGQAEVRDVLAWLRLLVDPGDAGAVVRALARPPIELHAVDLARCIQIARRRKLDMVSALVAATESPQLPPEARERVLAFLKLHRQAAAALDTTRPDLFVHRLIERLGLRRQQVFAAQADVVERLVSLARVGELAASYARRAPQATPREFARWLAAVAEAGGMHDAEDEDEGQPRDDAVAVLPLHAAKGLEFDHVFVCGLQASRMPGARRQLIEPIPAELLGDAGEGDSREEHLAEMRRVLHVAMTRAREGLVLAYAVASERGSPQHPSPFAEEARAALGAEWEDVEEQLFGPDEALHATIGQLRDELLADVQQIGTRLGELRLDTDLDVAHGVTRYLELLKLSALLARPTGQPVADALPGINAAILQAATGQQREILQTSSLDEVLLGAERDAGVRAAATAARHEPSLAPFLPRRGDGLALSASDIETYRTCPLKYKFARVFRVPQEPTINQRFGIVVHQVLERYHQGSDPHQPRSIDELLGLLEAGWRRSGFGATDEERQLRGKAETALRRYHQRFQAEDAEPMWFEKSFTFKIGPHVLRGRVDRVDRLPDGRYELIDYKTGRPRTAAQLRDDVQLALYAVAATQAWGLEASRQSYLYVLDDRKVPLPDDGGDAEWISETVLEVGDGILGQGFEPTPSYAACSICDYRIACPASER</sequence>
<dbReference type="InterPro" id="IPR027417">
    <property type="entry name" value="P-loop_NTPase"/>
</dbReference>
<keyword evidence="3 15" id="KW-0547">Nucleotide-binding</keyword>
<evidence type="ECO:0000256" key="12">
    <source>
        <dbReference type="ARBA" id="ARBA00034617"/>
    </source>
</evidence>
<dbReference type="PANTHER" id="PTHR11070:SF59">
    <property type="entry name" value="DNA 3'-5' HELICASE"/>
    <property type="match status" value="1"/>
</dbReference>
<evidence type="ECO:0000256" key="13">
    <source>
        <dbReference type="ARBA" id="ARBA00034808"/>
    </source>
</evidence>
<dbReference type="OrthoDB" id="5240342at2"/>
<dbReference type="InterPro" id="IPR011335">
    <property type="entry name" value="Restrct_endonuc-II-like"/>
</dbReference>